<sequence length="416" mass="41416">MTAGATTTAAFSAVFSCLARRAAPCGGGRRVAATSTTTAAAAAASAASAAWPAAARCWGSGRVTARRGVAGRPTTAGTPVMGPPPPAAAGASAAAPAGSAVATDMTSTGGGAAAASAPPPATPTITSLAVDILRTAAPLEKARLATALFRAVDAPPAGTPPLSVGDTPPPDTPARPAAPPIVAHPPSARESGVSAEVFYLHSLAHVELNAIDLALDTLARFAATTSPPPPRAFVTDFVRIAADESRHFCWLSARLAALGATYGDLPAHGLVWASADATRSDLAARLALGQLVQEARGLDAGPRLADRLVGGGAAESAALVLKISSEEVPHVAAGVRWFVWAVSAGVGAGAASPQARFFDLAMRHANAGALAPPFNKAARDEAGLGEDWYLPAQRAARAAAAEAKRAEAAEVPSCAE</sequence>
<organism evidence="1 2">
    <name type="scientific">Pyropia yezoensis</name>
    <name type="common">Susabi-nori</name>
    <name type="synonym">Porphyra yezoensis</name>
    <dbReference type="NCBI Taxonomy" id="2788"/>
    <lineage>
        <taxon>Eukaryota</taxon>
        <taxon>Rhodophyta</taxon>
        <taxon>Bangiophyceae</taxon>
        <taxon>Bangiales</taxon>
        <taxon>Bangiaceae</taxon>
        <taxon>Pyropia</taxon>
    </lineage>
</organism>
<evidence type="ECO:0000313" key="2">
    <source>
        <dbReference type="Proteomes" id="UP000798662"/>
    </source>
</evidence>
<dbReference type="Proteomes" id="UP000798662">
    <property type="component" value="Chromosome 3"/>
</dbReference>
<proteinExistence type="predicted"/>
<dbReference type="EMBL" id="CM020620">
    <property type="protein sequence ID" value="KAK1869450.1"/>
    <property type="molecule type" value="Genomic_DNA"/>
</dbReference>
<keyword evidence="2" id="KW-1185">Reference proteome</keyword>
<reference evidence="1" key="1">
    <citation type="submission" date="2019-11" db="EMBL/GenBank/DDBJ databases">
        <title>Nori genome reveals adaptations in red seaweeds to the harsh intertidal environment.</title>
        <authorList>
            <person name="Wang D."/>
            <person name="Mao Y."/>
        </authorList>
    </citation>
    <scope>NUCLEOTIDE SEQUENCE</scope>
    <source>
        <tissue evidence="1">Gametophyte</tissue>
    </source>
</reference>
<protein>
    <submittedName>
        <fullName evidence="1">Uncharacterized protein</fullName>
    </submittedName>
</protein>
<comment type="caution">
    <text evidence="1">The sequence shown here is derived from an EMBL/GenBank/DDBJ whole genome shotgun (WGS) entry which is preliminary data.</text>
</comment>
<accession>A0ACC3CHM9</accession>
<name>A0ACC3CHM9_PYRYE</name>
<gene>
    <name evidence="1" type="ORF">I4F81_011926</name>
</gene>
<evidence type="ECO:0000313" key="1">
    <source>
        <dbReference type="EMBL" id="KAK1869450.1"/>
    </source>
</evidence>